<feature type="non-terminal residue" evidence="1">
    <location>
        <position position="77"/>
    </location>
</feature>
<proteinExistence type="predicted"/>
<accession>A0A843W145</accession>
<protein>
    <submittedName>
        <fullName evidence="1">Uncharacterized protein</fullName>
    </submittedName>
</protein>
<reference evidence="1" key="1">
    <citation type="submission" date="2017-07" db="EMBL/GenBank/DDBJ databases">
        <title>Taro Niue Genome Assembly and Annotation.</title>
        <authorList>
            <person name="Atibalentja N."/>
            <person name="Keating K."/>
            <person name="Fields C.J."/>
        </authorList>
    </citation>
    <scope>NUCLEOTIDE SEQUENCE</scope>
    <source>
        <strain evidence="1">Niue_2</strain>
        <tissue evidence="1">Leaf</tissue>
    </source>
</reference>
<organism evidence="1 2">
    <name type="scientific">Colocasia esculenta</name>
    <name type="common">Wild taro</name>
    <name type="synonym">Arum esculentum</name>
    <dbReference type="NCBI Taxonomy" id="4460"/>
    <lineage>
        <taxon>Eukaryota</taxon>
        <taxon>Viridiplantae</taxon>
        <taxon>Streptophyta</taxon>
        <taxon>Embryophyta</taxon>
        <taxon>Tracheophyta</taxon>
        <taxon>Spermatophyta</taxon>
        <taxon>Magnoliopsida</taxon>
        <taxon>Liliopsida</taxon>
        <taxon>Araceae</taxon>
        <taxon>Aroideae</taxon>
        <taxon>Colocasieae</taxon>
        <taxon>Colocasia</taxon>
    </lineage>
</organism>
<dbReference type="EMBL" id="NMUH01001995">
    <property type="protein sequence ID" value="MQL97039.1"/>
    <property type="molecule type" value="Genomic_DNA"/>
</dbReference>
<evidence type="ECO:0000313" key="1">
    <source>
        <dbReference type="EMBL" id="MQL97039.1"/>
    </source>
</evidence>
<sequence>DWSGRVLDRSPLTEVGVSFTSSKNSNTFDALCLLKDLMPRFKGNRRQGVCASMGHLHNIKFTFTLATGCLCLRWAFT</sequence>
<gene>
    <name evidence="1" type="ORF">Taro_029729</name>
</gene>
<evidence type="ECO:0000313" key="2">
    <source>
        <dbReference type="Proteomes" id="UP000652761"/>
    </source>
</evidence>
<comment type="caution">
    <text evidence="1">The sequence shown here is derived from an EMBL/GenBank/DDBJ whole genome shotgun (WGS) entry which is preliminary data.</text>
</comment>
<name>A0A843W145_COLES</name>
<dbReference type="Proteomes" id="UP000652761">
    <property type="component" value="Unassembled WGS sequence"/>
</dbReference>
<keyword evidence="2" id="KW-1185">Reference proteome</keyword>
<dbReference type="AlphaFoldDB" id="A0A843W145"/>